<dbReference type="InterPro" id="IPR036388">
    <property type="entry name" value="WH-like_DNA-bd_sf"/>
</dbReference>
<dbReference type="Pfam" id="PF02082">
    <property type="entry name" value="Rrf2"/>
    <property type="match status" value="1"/>
</dbReference>
<dbReference type="EMBL" id="JBHSMH010000082">
    <property type="protein sequence ID" value="MFC5470926.1"/>
    <property type="molecule type" value="Genomic_DNA"/>
</dbReference>
<proteinExistence type="predicted"/>
<dbReference type="PROSITE" id="PS51197">
    <property type="entry name" value="HTH_RRF2_2"/>
    <property type="match status" value="1"/>
</dbReference>
<evidence type="ECO:0000313" key="2">
    <source>
        <dbReference type="Proteomes" id="UP001596105"/>
    </source>
</evidence>
<keyword evidence="2" id="KW-1185">Reference proteome</keyword>
<dbReference type="RefSeq" id="WP_209748228.1">
    <property type="nucleotide sequence ID" value="NZ_JBHSMH010000082.1"/>
</dbReference>
<dbReference type="PANTHER" id="PTHR33221">
    <property type="entry name" value="WINGED HELIX-TURN-HELIX TRANSCRIPTIONAL REGULATOR, RRF2 FAMILY"/>
    <property type="match status" value="1"/>
</dbReference>
<dbReference type="Proteomes" id="UP001596105">
    <property type="component" value="Unassembled WGS sequence"/>
</dbReference>
<dbReference type="Gene3D" id="1.10.10.10">
    <property type="entry name" value="Winged helix-like DNA-binding domain superfamily/Winged helix DNA-binding domain"/>
    <property type="match status" value="1"/>
</dbReference>
<dbReference type="InterPro" id="IPR036390">
    <property type="entry name" value="WH_DNA-bd_sf"/>
</dbReference>
<evidence type="ECO:0000313" key="1">
    <source>
        <dbReference type="EMBL" id="MFC5470926.1"/>
    </source>
</evidence>
<reference evidence="2" key="1">
    <citation type="journal article" date="2019" name="Int. J. Syst. Evol. Microbiol.">
        <title>The Global Catalogue of Microorganisms (GCM) 10K type strain sequencing project: providing services to taxonomists for standard genome sequencing and annotation.</title>
        <authorList>
            <consortium name="The Broad Institute Genomics Platform"/>
            <consortium name="The Broad Institute Genome Sequencing Center for Infectious Disease"/>
            <person name="Wu L."/>
            <person name="Ma J."/>
        </authorList>
    </citation>
    <scope>NUCLEOTIDE SEQUENCE [LARGE SCALE GENOMIC DNA]</scope>
    <source>
        <strain evidence="2">CCUG 57113</strain>
    </source>
</reference>
<accession>A0ABW0M2A4</accession>
<dbReference type="PANTHER" id="PTHR33221:SF15">
    <property type="entry name" value="HTH-TYPE TRANSCRIPTIONAL REGULATOR YWGB-RELATED"/>
    <property type="match status" value="1"/>
</dbReference>
<dbReference type="InterPro" id="IPR000944">
    <property type="entry name" value="Tscrpt_reg_Rrf2"/>
</dbReference>
<sequence length="140" mass="15461">MISSRFSVAIHVLALIGITEEGKVTSEFIAGSVNTNASVIRRIMGMLSRADLIASKAGVAGIRLKRELMDITLLDVYRAVELPEEHVLFTVHQGTNLQCPVGRNIQSALEQPLHKAQEQMEQVLMKTTIYDIVQSIKSKC</sequence>
<gene>
    <name evidence="1" type="ORF">ACFPPD_19755</name>
</gene>
<dbReference type="SUPFAM" id="SSF46785">
    <property type="entry name" value="Winged helix' DNA-binding domain"/>
    <property type="match status" value="1"/>
</dbReference>
<comment type="caution">
    <text evidence="1">The sequence shown here is derived from an EMBL/GenBank/DDBJ whole genome shotgun (WGS) entry which is preliminary data.</text>
</comment>
<organism evidence="1 2">
    <name type="scientific">Cohnella suwonensis</name>
    <dbReference type="NCBI Taxonomy" id="696072"/>
    <lineage>
        <taxon>Bacteria</taxon>
        <taxon>Bacillati</taxon>
        <taxon>Bacillota</taxon>
        <taxon>Bacilli</taxon>
        <taxon>Bacillales</taxon>
        <taxon>Paenibacillaceae</taxon>
        <taxon>Cohnella</taxon>
    </lineage>
</organism>
<name>A0ABW0M2A4_9BACL</name>
<protein>
    <submittedName>
        <fullName evidence="1">Rrf2 family transcriptional regulator</fullName>
    </submittedName>
</protein>